<dbReference type="Proteomes" id="UP001500842">
    <property type="component" value="Unassembled WGS sequence"/>
</dbReference>
<comment type="caution">
    <text evidence="1">The sequence shown here is derived from an EMBL/GenBank/DDBJ whole genome shotgun (WGS) entry which is preliminary data.</text>
</comment>
<evidence type="ECO:0008006" key="3">
    <source>
        <dbReference type="Google" id="ProtNLM"/>
    </source>
</evidence>
<organism evidence="1 2">
    <name type="scientific">Nocardioides humi</name>
    <dbReference type="NCBI Taxonomy" id="449461"/>
    <lineage>
        <taxon>Bacteria</taxon>
        <taxon>Bacillati</taxon>
        <taxon>Actinomycetota</taxon>
        <taxon>Actinomycetes</taxon>
        <taxon>Propionibacteriales</taxon>
        <taxon>Nocardioidaceae</taxon>
        <taxon>Nocardioides</taxon>
    </lineage>
</organism>
<accession>A0ABN2A227</accession>
<evidence type="ECO:0000313" key="1">
    <source>
        <dbReference type="EMBL" id="GAA1509693.1"/>
    </source>
</evidence>
<dbReference type="EMBL" id="BAAAOR010000009">
    <property type="protein sequence ID" value="GAA1509693.1"/>
    <property type="molecule type" value="Genomic_DNA"/>
</dbReference>
<proteinExistence type="predicted"/>
<evidence type="ECO:0000313" key="2">
    <source>
        <dbReference type="Proteomes" id="UP001500842"/>
    </source>
</evidence>
<dbReference type="SUPFAM" id="SSF48452">
    <property type="entry name" value="TPR-like"/>
    <property type="match status" value="1"/>
</dbReference>
<protein>
    <recommendedName>
        <fullName evidence="3">Tetratricopeptide repeat-containing protein</fullName>
    </recommendedName>
</protein>
<dbReference type="InterPro" id="IPR011990">
    <property type="entry name" value="TPR-like_helical_dom_sf"/>
</dbReference>
<keyword evidence="2" id="KW-1185">Reference proteome</keyword>
<reference evidence="1 2" key="1">
    <citation type="journal article" date="2019" name="Int. J. Syst. Evol. Microbiol.">
        <title>The Global Catalogue of Microorganisms (GCM) 10K type strain sequencing project: providing services to taxonomists for standard genome sequencing and annotation.</title>
        <authorList>
            <consortium name="The Broad Institute Genomics Platform"/>
            <consortium name="The Broad Institute Genome Sequencing Center for Infectious Disease"/>
            <person name="Wu L."/>
            <person name="Ma J."/>
        </authorList>
    </citation>
    <scope>NUCLEOTIDE SEQUENCE [LARGE SCALE GENOMIC DNA]</scope>
    <source>
        <strain evidence="1 2">JCM 14942</strain>
    </source>
</reference>
<dbReference type="RefSeq" id="WP_344111478.1">
    <property type="nucleotide sequence ID" value="NZ_BAAAOR010000009.1"/>
</dbReference>
<dbReference type="Gene3D" id="1.25.40.10">
    <property type="entry name" value="Tetratricopeptide repeat domain"/>
    <property type="match status" value="1"/>
</dbReference>
<gene>
    <name evidence="1" type="ORF">GCM10009788_12540</name>
</gene>
<sequence length="452" mass="47095">METRTPVVQRPQALGAFPLPAGYLLVEGGSPEVTAALEALAAGRRPDPWPAELQGHRCAHRGDVAAALAAFDQDSPVAAYNRFVLAPDGVDLGPLRAGLPADVAPMVDVVAYAVGLSDTAPQVGAAEGEVRALVLAARASELLDADEPAAAAGALHEAVAAAEAVSAPLAGVLLGHVAALVADHDLVGPEGTDPASTLRRALELLADSDLAVARAELHLQLGLVLHQGAETGRPVHDAVDQYHAALRLVSRTSSPLTWATANLNLATAYLTMPMVEASDQLRAGIAMQSLRAALEVLTKEEHPAQWSTAQLNLANALVYTPSTHQGDNLVEAVERYEEVLAVRERAADPLGRARVLANQGNALAHLGVFDHAKAKLFEARFLFEEHLDHDSAMAVRGVLDEIAKQTVPDGAPRAGGLPGSGDVAAIRADRAAVMPPARPPTRVVRLDQGGEA</sequence>
<name>A0ABN2A227_9ACTN</name>